<comment type="subunit">
    <text evidence="2">Heterodimer of HisH and HisF.</text>
</comment>
<keyword evidence="3" id="KW-0028">Amino-acid biosynthesis</keyword>
<dbReference type="PANTHER" id="PTHR42701:SF1">
    <property type="entry name" value="IMIDAZOLE GLYCEROL PHOSPHATE SYNTHASE SUBUNIT HISH"/>
    <property type="match status" value="1"/>
</dbReference>
<evidence type="ECO:0000256" key="7">
    <source>
        <dbReference type="ARBA" id="ARBA00023239"/>
    </source>
</evidence>
<dbReference type="KEGG" id="slan:GV829_10210"/>
<keyword evidence="7" id="KW-0456">Lyase</keyword>
<dbReference type="NCBIfam" id="TIGR01855">
    <property type="entry name" value="IMP_synth_hisH"/>
    <property type="match status" value="1"/>
</dbReference>
<dbReference type="SUPFAM" id="SSF52317">
    <property type="entry name" value="Class I glutamine amidotransferase-like"/>
    <property type="match status" value="1"/>
</dbReference>
<dbReference type="EMBL" id="CP053015">
    <property type="protein sequence ID" value="QJQ32769.1"/>
    <property type="molecule type" value="Genomic_DNA"/>
</dbReference>
<dbReference type="InterPro" id="IPR029062">
    <property type="entry name" value="Class_I_gatase-like"/>
</dbReference>
<comment type="pathway">
    <text evidence="1">Amino-acid biosynthesis; L-histidine biosynthesis; L-histidine from 5-phospho-alpha-D-ribose 1-diphosphate: step 5/9.</text>
</comment>
<dbReference type="InterPro" id="IPR010139">
    <property type="entry name" value="Imidazole-glycPsynth_HisH"/>
</dbReference>
<comment type="catalytic activity">
    <reaction evidence="8">
        <text>5-[(5-phospho-1-deoxy-D-ribulos-1-ylimino)methylamino]-1-(5-phospho-beta-D-ribosyl)imidazole-4-carboxamide + L-glutamine = D-erythro-1-(imidazol-4-yl)glycerol 3-phosphate + 5-amino-1-(5-phospho-beta-D-ribosyl)imidazole-4-carboxamide + L-glutamate + H(+)</text>
        <dbReference type="Rhea" id="RHEA:24793"/>
        <dbReference type="ChEBI" id="CHEBI:15378"/>
        <dbReference type="ChEBI" id="CHEBI:29985"/>
        <dbReference type="ChEBI" id="CHEBI:58278"/>
        <dbReference type="ChEBI" id="CHEBI:58359"/>
        <dbReference type="ChEBI" id="CHEBI:58475"/>
        <dbReference type="ChEBI" id="CHEBI:58525"/>
        <dbReference type="EC" id="4.3.2.10"/>
    </reaction>
</comment>
<dbReference type="PROSITE" id="PS51273">
    <property type="entry name" value="GATASE_TYPE_1"/>
    <property type="match status" value="1"/>
</dbReference>
<keyword evidence="13" id="KW-1185">Reference proteome</keyword>
<dbReference type="PIRSF" id="PIRSF000495">
    <property type="entry name" value="Amidotransf_hisH"/>
    <property type="match status" value="1"/>
</dbReference>
<dbReference type="GO" id="GO:0000107">
    <property type="term" value="F:imidazoleglycerol-phosphate synthase activity"/>
    <property type="evidence" value="ECO:0007669"/>
    <property type="project" value="TreeGrafter"/>
</dbReference>
<dbReference type="InterPro" id="IPR017926">
    <property type="entry name" value="GATASE"/>
</dbReference>
<name>A0A6M4AXM2_9SPHN</name>
<dbReference type="Gene3D" id="3.40.50.880">
    <property type="match status" value="1"/>
</dbReference>
<proteinExistence type="predicted"/>
<keyword evidence="4" id="KW-0378">Hydrolase</keyword>
<evidence type="ECO:0000256" key="4">
    <source>
        <dbReference type="ARBA" id="ARBA00022801"/>
    </source>
</evidence>
<evidence type="ECO:0000256" key="10">
    <source>
        <dbReference type="PIRSR" id="PIRSR000495-1"/>
    </source>
</evidence>
<evidence type="ECO:0000256" key="8">
    <source>
        <dbReference type="ARBA" id="ARBA00047838"/>
    </source>
</evidence>
<feature type="active site" description="Nucleophile" evidence="10">
    <location>
        <position position="81"/>
    </location>
</feature>
<accession>A0A6M4AXM2</accession>
<evidence type="ECO:0000256" key="6">
    <source>
        <dbReference type="ARBA" id="ARBA00023102"/>
    </source>
</evidence>
<keyword evidence="5" id="KW-0315">Glutamine amidotransferase</keyword>
<protein>
    <submittedName>
        <fullName evidence="12">Imidazole glycerol phosphate synthase subunit HisH</fullName>
    </submittedName>
</protein>
<organism evidence="12 13">
    <name type="scientific">Sphingomonas lacunae</name>
    <dbReference type="NCBI Taxonomy" id="2698828"/>
    <lineage>
        <taxon>Bacteria</taxon>
        <taxon>Pseudomonadati</taxon>
        <taxon>Pseudomonadota</taxon>
        <taxon>Alphaproteobacteria</taxon>
        <taxon>Sphingomonadales</taxon>
        <taxon>Sphingomonadaceae</taxon>
        <taxon>Sphingomonas</taxon>
    </lineage>
</organism>
<reference evidence="12 13" key="1">
    <citation type="submission" date="2020-01" db="EMBL/GenBank/DDBJ databases">
        <title>Sphingomonas sp. strain CSW-10.</title>
        <authorList>
            <person name="Chen W.-M."/>
        </authorList>
    </citation>
    <scope>NUCLEOTIDE SEQUENCE [LARGE SCALE GENOMIC DNA]</scope>
    <source>
        <strain evidence="12 13">CSW-10</strain>
    </source>
</reference>
<evidence type="ECO:0000256" key="2">
    <source>
        <dbReference type="ARBA" id="ARBA00011152"/>
    </source>
</evidence>
<feature type="domain" description="Glutamine amidotransferase" evidence="11">
    <location>
        <begin position="6"/>
        <end position="210"/>
    </location>
</feature>
<dbReference type="GO" id="GO:0000105">
    <property type="term" value="P:L-histidine biosynthetic process"/>
    <property type="evidence" value="ECO:0007669"/>
    <property type="project" value="UniProtKB-UniPathway"/>
</dbReference>
<evidence type="ECO:0000256" key="9">
    <source>
        <dbReference type="ARBA" id="ARBA00049534"/>
    </source>
</evidence>
<evidence type="ECO:0000313" key="12">
    <source>
        <dbReference type="EMBL" id="QJQ32769.1"/>
    </source>
</evidence>
<dbReference type="GO" id="GO:0016829">
    <property type="term" value="F:lyase activity"/>
    <property type="evidence" value="ECO:0007669"/>
    <property type="project" value="UniProtKB-KW"/>
</dbReference>
<evidence type="ECO:0000256" key="1">
    <source>
        <dbReference type="ARBA" id="ARBA00005091"/>
    </source>
</evidence>
<evidence type="ECO:0000256" key="3">
    <source>
        <dbReference type="ARBA" id="ARBA00022605"/>
    </source>
</evidence>
<comment type="catalytic activity">
    <reaction evidence="9">
        <text>L-glutamine + H2O = L-glutamate + NH4(+)</text>
        <dbReference type="Rhea" id="RHEA:15889"/>
        <dbReference type="ChEBI" id="CHEBI:15377"/>
        <dbReference type="ChEBI" id="CHEBI:28938"/>
        <dbReference type="ChEBI" id="CHEBI:29985"/>
        <dbReference type="ChEBI" id="CHEBI:58359"/>
        <dbReference type="EC" id="3.5.1.2"/>
    </reaction>
</comment>
<keyword evidence="6" id="KW-0368">Histidine biosynthesis</keyword>
<feature type="active site" evidence="10">
    <location>
        <position position="195"/>
    </location>
</feature>
<gene>
    <name evidence="12" type="primary">hisH</name>
    <name evidence="12" type="ORF">GV829_10210</name>
</gene>
<sequence>MSDVSIIDYGASNMLSLYRSVAKAGGKPVVLSDPSKLSNAERVIIPGVGAFKTCSDAFTSMGWKYALADYLTCERPLLGVCVGMQLMFDFSLEFGRHPGLGLFSGHVERIPNFSESRGRRVPHVGWSTLHKPANRTDWAGTLLQDTVVGQDSVYFVHSFACQPSDPACKLAVVDYHGFEICAAVESDNITAFQFHPEKSGEVGLRMLSRFLG</sequence>
<dbReference type="UniPathway" id="UPA00031">
    <property type="reaction ID" value="UER00010"/>
</dbReference>
<dbReference type="Proteomes" id="UP000503018">
    <property type="component" value="Chromosome"/>
</dbReference>
<feature type="active site" evidence="10">
    <location>
        <position position="197"/>
    </location>
</feature>
<evidence type="ECO:0000313" key="13">
    <source>
        <dbReference type="Proteomes" id="UP000503018"/>
    </source>
</evidence>
<dbReference type="CDD" id="cd01748">
    <property type="entry name" value="GATase1_IGP_Synthase"/>
    <property type="match status" value="1"/>
</dbReference>
<dbReference type="RefSeq" id="WP_169946360.1">
    <property type="nucleotide sequence ID" value="NZ_CP053015.1"/>
</dbReference>
<evidence type="ECO:0000256" key="5">
    <source>
        <dbReference type="ARBA" id="ARBA00022962"/>
    </source>
</evidence>
<evidence type="ECO:0000259" key="11">
    <source>
        <dbReference type="Pfam" id="PF00117"/>
    </source>
</evidence>
<dbReference type="AlphaFoldDB" id="A0A6M4AXM2"/>
<dbReference type="GO" id="GO:0004359">
    <property type="term" value="F:glutaminase activity"/>
    <property type="evidence" value="ECO:0007669"/>
    <property type="project" value="UniProtKB-EC"/>
</dbReference>
<dbReference type="Pfam" id="PF00117">
    <property type="entry name" value="GATase"/>
    <property type="match status" value="1"/>
</dbReference>
<dbReference type="PANTHER" id="PTHR42701">
    <property type="entry name" value="IMIDAZOLE GLYCEROL PHOSPHATE SYNTHASE SUBUNIT HISH"/>
    <property type="match status" value="1"/>
</dbReference>